<accession>A0A2J6NLJ3</accession>
<protein>
    <recommendedName>
        <fullName evidence="3">Avirulence D protein</fullName>
    </recommendedName>
</protein>
<evidence type="ECO:0000313" key="2">
    <source>
        <dbReference type="Proteomes" id="UP000239920"/>
    </source>
</evidence>
<dbReference type="Proteomes" id="UP000239920">
    <property type="component" value="Unassembled WGS sequence"/>
</dbReference>
<comment type="caution">
    <text evidence="1">The sequence shown here is derived from an EMBL/GenBank/DDBJ whole genome shotgun (WGS) entry which is preliminary data.</text>
</comment>
<dbReference type="InterPro" id="IPR008799">
    <property type="entry name" value="Pseudomon_AvrD"/>
</dbReference>
<dbReference type="RefSeq" id="WP_104689189.1">
    <property type="nucleotide sequence ID" value="NZ_JBKTHY010000011.1"/>
</dbReference>
<proteinExistence type="predicted"/>
<evidence type="ECO:0008006" key="3">
    <source>
        <dbReference type="Google" id="ProtNLM"/>
    </source>
</evidence>
<dbReference type="Pfam" id="PF05655">
    <property type="entry name" value="AvrD"/>
    <property type="match status" value="2"/>
</dbReference>
<dbReference type="AlphaFoldDB" id="A0A2J6NLJ3"/>
<dbReference type="OrthoDB" id="4919083at2"/>
<organism evidence="1 2">
    <name type="scientific">Limosilactobacillus pontis</name>
    <dbReference type="NCBI Taxonomy" id="35787"/>
    <lineage>
        <taxon>Bacteria</taxon>
        <taxon>Bacillati</taxon>
        <taxon>Bacillota</taxon>
        <taxon>Bacilli</taxon>
        <taxon>Lactobacillales</taxon>
        <taxon>Lactobacillaceae</taxon>
        <taxon>Limosilactobacillus</taxon>
    </lineage>
</organism>
<reference evidence="1 2" key="1">
    <citation type="submission" date="2017-09" db="EMBL/GenBank/DDBJ databases">
        <title>Bacterial strain isolated from the female urinary microbiota.</title>
        <authorList>
            <person name="Thomas-White K."/>
            <person name="Kumar N."/>
            <person name="Forster S."/>
            <person name="Putonti C."/>
            <person name="Lawley T."/>
            <person name="Wolfe A.J."/>
        </authorList>
    </citation>
    <scope>NUCLEOTIDE SEQUENCE [LARGE SCALE GENOMIC DNA]</scope>
    <source>
        <strain evidence="1 2">UMB0683</strain>
    </source>
</reference>
<dbReference type="EMBL" id="PNFV01000010">
    <property type="protein sequence ID" value="PMB82066.1"/>
    <property type="molecule type" value="Genomic_DNA"/>
</dbReference>
<name>A0A2J6NLJ3_9LACO</name>
<gene>
    <name evidence="1" type="ORF">CK797_07755</name>
</gene>
<sequence>MNINEILGEYNTRYFGAGHKNTGYLIKDIREKEDHSYEANATVNISKKNWSIKDGKIMKAHLSTIDALVLSCLMVEKALSDVDVNKFYVHKFTIKAGSSAIENLDKIPITLKEITINDKQINCQVDVNKMNVKLLLKLRNNLPSGQSNGDNYISNHFKDSVVEIDDVHYINQSALSTKVTKMIERDRSYQGLGSCDQNRISIVEWLVVFSQLGEVMAYHFDDLKRSESENLWMKRVKATFNEGTKEDQPIINISEIINTSLVNMKGNKWRVINAKGSDINNSFYIEAKIAHQLPTEDK</sequence>
<evidence type="ECO:0000313" key="1">
    <source>
        <dbReference type="EMBL" id="PMB82066.1"/>
    </source>
</evidence>